<evidence type="ECO:0000259" key="2">
    <source>
        <dbReference type="Pfam" id="PF02525"/>
    </source>
</evidence>
<name>A0ABM6EZR5_9BURK</name>
<organism evidence="3 4">
    <name type="scientific">Cupriavidus malaysiensis</name>
    <dbReference type="NCBI Taxonomy" id="367825"/>
    <lineage>
        <taxon>Bacteria</taxon>
        <taxon>Pseudomonadati</taxon>
        <taxon>Pseudomonadota</taxon>
        <taxon>Betaproteobacteria</taxon>
        <taxon>Burkholderiales</taxon>
        <taxon>Burkholderiaceae</taxon>
        <taxon>Cupriavidus</taxon>
    </lineage>
</organism>
<dbReference type="Pfam" id="PF02525">
    <property type="entry name" value="Flavodoxin_2"/>
    <property type="match status" value="1"/>
</dbReference>
<gene>
    <name evidence="3" type="ORF">BKK80_00020</name>
</gene>
<dbReference type="Proteomes" id="UP000177515">
    <property type="component" value="Chromosome 1"/>
</dbReference>
<proteinExistence type="predicted"/>
<dbReference type="RefSeq" id="WP_071010193.1">
    <property type="nucleotide sequence ID" value="NZ_CP017754.1"/>
</dbReference>
<dbReference type="Gene3D" id="3.40.50.360">
    <property type="match status" value="1"/>
</dbReference>
<dbReference type="InterPro" id="IPR003680">
    <property type="entry name" value="Flavodoxin_fold"/>
</dbReference>
<keyword evidence="4" id="KW-1185">Reference proteome</keyword>
<sequence length="189" mass="20465">MIEPPVLVIYAHPLPRHSRINRPLAAALARLPGVTMHDLYARYADYDIDVVAEQRALAMANTVVFQFPVRWYSVPPLLKLWIDEVLEMGWAYGPGGTALRGKSLLVVASAGGSADAYSPQGSHGHEIERFLLPLEQTARLCGMDWLEPLLLLDANAADAATLAGHIDRVSACLGGHARVPGKEAVHESA</sequence>
<protein>
    <submittedName>
        <fullName evidence="3">NAD(P)H dehydrogenase</fullName>
    </submittedName>
</protein>
<dbReference type="PANTHER" id="PTHR47307:SF2">
    <property type="entry name" value="GLUTATHIONE-REGULATED POTASSIUM-EFFLUX SYSTEM ANCILLARY PROTEIN KEFF"/>
    <property type="match status" value="1"/>
</dbReference>
<dbReference type="InterPro" id="IPR029039">
    <property type="entry name" value="Flavoprotein-like_sf"/>
</dbReference>
<evidence type="ECO:0000256" key="1">
    <source>
        <dbReference type="ARBA" id="ARBA00023002"/>
    </source>
</evidence>
<reference evidence="3 4" key="1">
    <citation type="submission" date="2016-10" db="EMBL/GenBank/DDBJ databases">
        <title>Complete genome sequences of three Cupriavidus strains isolated from various Malaysian environments.</title>
        <authorList>
            <person name="Abdullah A.A.-A."/>
            <person name="Shafie N.A.H."/>
            <person name="Lau N.S."/>
        </authorList>
    </citation>
    <scope>NUCLEOTIDE SEQUENCE [LARGE SCALE GENOMIC DNA]</scope>
    <source>
        <strain evidence="3 4">USMAA1020</strain>
    </source>
</reference>
<keyword evidence="1" id="KW-0560">Oxidoreductase</keyword>
<dbReference type="SUPFAM" id="SSF52218">
    <property type="entry name" value="Flavoproteins"/>
    <property type="match status" value="1"/>
</dbReference>
<evidence type="ECO:0000313" key="4">
    <source>
        <dbReference type="Proteomes" id="UP000177515"/>
    </source>
</evidence>
<evidence type="ECO:0000313" key="3">
    <source>
        <dbReference type="EMBL" id="AOZ04403.1"/>
    </source>
</evidence>
<dbReference type="PANTHER" id="PTHR47307">
    <property type="entry name" value="GLUTATHIONE-REGULATED POTASSIUM-EFFLUX SYSTEM ANCILLARY PROTEIN KEFG"/>
    <property type="match status" value="1"/>
</dbReference>
<dbReference type="InterPro" id="IPR046980">
    <property type="entry name" value="KefG/KefF"/>
</dbReference>
<dbReference type="EMBL" id="CP017754">
    <property type="protein sequence ID" value="AOZ04403.1"/>
    <property type="molecule type" value="Genomic_DNA"/>
</dbReference>
<accession>A0ABM6EZR5</accession>
<feature type="domain" description="Flavodoxin-like fold" evidence="2">
    <location>
        <begin position="6"/>
        <end position="170"/>
    </location>
</feature>